<evidence type="ECO:0000313" key="3">
    <source>
        <dbReference type="EMBL" id="GIJ51905.1"/>
    </source>
</evidence>
<evidence type="ECO:0000256" key="1">
    <source>
        <dbReference type="SAM" id="MobiDB-lite"/>
    </source>
</evidence>
<protein>
    <submittedName>
        <fullName evidence="3">Uncharacterized protein</fullName>
    </submittedName>
</protein>
<dbReference type="RefSeq" id="WP_203905302.1">
    <property type="nucleotide sequence ID" value="NZ_BOPF01000057.1"/>
</dbReference>
<keyword evidence="4" id="KW-1185">Reference proteome</keyword>
<reference evidence="3" key="1">
    <citation type="submission" date="2021-01" db="EMBL/GenBank/DDBJ databases">
        <title>Whole genome shotgun sequence of Virgisporangium aliadipatigenens NBRC 105644.</title>
        <authorList>
            <person name="Komaki H."/>
            <person name="Tamura T."/>
        </authorList>
    </citation>
    <scope>NUCLEOTIDE SEQUENCE</scope>
    <source>
        <strain evidence="3">NBRC 105644</strain>
    </source>
</reference>
<proteinExistence type="predicted"/>
<feature type="region of interest" description="Disordered" evidence="1">
    <location>
        <begin position="39"/>
        <end position="102"/>
    </location>
</feature>
<dbReference type="EMBL" id="BOPF01000057">
    <property type="protein sequence ID" value="GIJ51905.1"/>
    <property type="molecule type" value="Genomic_DNA"/>
</dbReference>
<evidence type="ECO:0000256" key="2">
    <source>
        <dbReference type="SAM" id="Phobius"/>
    </source>
</evidence>
<evidence type="ECO:0000313" key="4">
    <source>
        <dbReference type="Proteomes" id="UP000619260"/>
    </source>
</evidence>
<name>A0A8J3YY89_9ACTN</name>
<feature type="compositionally biased region" description="Low complexity" evidence="1">
    <location>
        <begin position="47"/>
        <end position="62"/>
    </location>
</feature>
<gene>
    <name evidence="3" type="ORF">Val02_87910</name>
</gene>
<keyword evidence="2" id="KW-0472">Membrane</keyword>
<keyword evidence="2" id="KW-0812">Transmembrane</keyword>
<feature type="transmembrane region" description="Helical" evidence="2">
    <location>
        <begin position="15"/>
        <end position="35"/>
    </location>
</feature>
<accession>A0A8J3YY89</accession>
<organism evidence="3 4">
    <name type="scientific">Virgisporangium aliadipatigenens</name>
    <dbReference type="NCBI Taxonomy" id="741659"/>
    <lineage>
        <taxon>Bacteria</taxon>
        <taxon>Bacillati</taxon>
        <taxon>Actinomycetota</taxon>
        <taxon>Actinomycetes</taxon>
        <taxon>Micromonosporales</taxon>
        <taxon>Micromonosporaceae</taxon>
        <taxon>Virgisporangium</taxon>
    </lineage>
</organism>
<sequence length="238" mass="25013">MATGWSSVDPLRRRIFIGAVVIIVVLLGIVAFAGLGGGDEPDEPRASARAGQQQPAAQSPAAPGGGATPPPTGIEHDDRQSVGPVPSGPQSLPPRYTAPPVAPMSEADLTAASGRAMSFLEVFANGRWNDTAEKQIAAISPFVSKDSLDSVLARYQRVRPVMDRHEIITYQVTEARWALIGETQVVLTVAGNRTVASDGVAPKPGRMGFTLTLVKQANVWMVTAVRDPGEGDVGNGNR</sequence>
<dbReference type="Proteomes" id="UP000619260">
    <property type="component" value="Unassembled WGS sequence"/>
</dbReference>
<keyword evidence="2" id="KW-1133">Transmembrane helix</keyword>
<comment type="caution">
    <text evidence="3">The sequence shown here is derived from an EMBL/GenBank/DDBJ whole genome shotgun (WGS) entry which is preliminary data.</text>
</comment>
<dbReference type="AlphaFoldDB" id="A0A8J3YY89"/>